<sequence length="72" mass="8279">MLRTLEQASFTRAPYFWILQSSTTTSIRPSTIQKYSSNIRRIASNASRKPKNTVEYGAYVYRSSLIEMVSQP</sequence>
<keyword evidence="2" id="KW-1185">Reference proteome</keyword>
<evidence type="ECO:0000313" key="2">
    <source>
        <dbReference type="Proteomes" id="UP001258017"/>
    </source>
</evidence>
<proteinExistence type="predicted"/>
<dbReference type="AlphaFoldDB" id="A0AAD9RCT0"/>
<dbReference type="Proteomes" id="UP001258017">
    <property type="component" value="Unassembled WGS sequence"/>
</dbReference>
<reference evidence="1" key="1">
    <citation type="submission" date="2021-08" db="EMBL/GenBank/DDBJ databases">
        <authorList>
            <person name="Misof B."/>
            <person name="Oliver O."/>
            <person name="Podsiadlowski L."/>
            <person name="Donath A."/>
            <person name="Peters R."/>
            <person name="Mayer C."/>
            <person name="Rust J."/>
            <person name="Gunkel S."/>
            <person name="Lesny P."/>
            <person name="Martin S."/>
            <person name="Oeyen J.P."/>
            <person name="Petersen M."/>
            <person name="Panagiotis P."/>
            <person name="Wilbrandt J."/>
            <person name="Tanja T."/>
        </authorList>
    </citation>
    <scope>NUCLEOTIDE SEQUENCE</scope>
    <source>
        <strain evidence="1">GBR_01_08_01A</strain>
        <tissue evidence="1">Thorax + abdomen</tissue>
    </source>
</reference>
<name>A0AAD9RCT0_9HYME</name>
<organism evidence="1 2">
    <name type="scientific">Odynerus spinipes</name>
    <dbReference type="NCBI Taxonomy" id="1348599"/>
    <lineage>
        <taxon>Eukaryota</taxon>
        <taxon>Metazoa</taxon>
        <taxon>Ecdysozoa</taxon>
        <taxon>Arthropoda</taxon>
        <taxon>Hexapoda</taxon>
        <taxon>Insecta</taxon>
        <taxon>Pterygota</taxon>
        <taxon>Neoptera</taxon>
        <taxon>Endopterygota</taxon>
        <taxon>Hymenoptera</taxon>
        <taxon>Apocrita</taxon>
        <taxon>Aculeata</taxon>
        <taxon>Vespoidea</taxon>
        <taxon>Vespidae</taxon>
        <taxon>Eumeninae</taxon>
        <taxon>Odynerus</taxon>
    </lineage>
</organism>
<protein>
    <submittedName>
        <fullName evidence="1">Uncharacterized protein</fullName>
    </submittedName>
</protein>
<evidence type="ECO:0000313" key="1">
    <source>
        <dbReference type="EMBL" id="KAK2576938.1"/>
    </source>
</evidence>
<reference evidence="1" key="2">
    <citation type="journal article" date="2023" name="Commun. Biol.">
        <title>Intrasexual cuticular hydrocarbon dimorphism in a wasp sheds light on hydrocarbon biosynthesis genes in Hymenoptera.</title>
        <authorList>
            <person name="Moris V.C."/>
            <person name="Podsiadlowski L."/>
            <person name="Martin S."/>
            <person name="Oeyen J.P."/>
            <person name="Donath A."/>
            <person name="Petersen M."/>
            <person name="Wilbrandt J."/>
            <person name="Misof B."/>
            <person name="Liedtke D."/>
            <person name="Thamm M."/>
            <person name="Scheiner R."/>
            <person name="Schmitt T."/>
            <person name="Niehuis O."/>
        </authorList>
    </citation>
    <scope>NUCLEOTIDE SEQUENCE</scope>
    <source>
        <strain evidence="1">GBR_01_08_01A</strain>
    </source>
</reference>
<dbReference type="EMBL" id="JAIFRP010004405">
    <property type="protein sequence ID" value="KAK2576938.1"/>
    <property type="molecule type" value="Genomic_DNA"/>
</dbReference>
<gene>
    <name evidence="1" type="ORF">KPH14_005556</name>
</gene>
<comment type="caution">
    <text evidence="1">The sequence shown here is derived from an EMBL/GenBank/DDBJ whole genome shotgun (WGS) entry which is preliminary data.</text>
</comment>
<accession>A0AAD9RCT0</accession>